<evidence type="ECO:0000256" key="1">
    <source>
        <dbReference type="ARBA" id="ARBA00022649"/>
    </source>
</evidence>
<feature type="active site" description="Proton donor" evidence="2">
    <location>
        <position position="87"/>
    </location>
</feature>
<dbReference type="AlphaFoldDB" id="A0A1F6YT71"/>
<reference evidence="3 4" key="1">
    <citation type="journal article" date="2016" name="Nat. Commun.">
        <title>Thousands of microbial genomes shed light on interconnected biogeochemical processes in an aquifer system.</title>
        <authorList>
            <person name="Anantharaman K."/>
            <person name="Brown C.T."/>
            <person name="Hug L.A."/>
            <person name="Sharon I."/>
            <person name="Castelle C.J."/>
            <person name="Probst A.J."/>
            <person name="Thomas B.C."/>
            <person name="Singh A."/>
            <person name="Wilkins M.J."/>
            <person name="Karaoz U."/>
            <person name="Brodie E.L."/>
            <person name="Williams K.H."/>
            <person name="Hubbard S.S."/>
            <person name="Banfield J.F."/>
        </authorList>
    </citation>
    <scope>NUCLEOTIDE SEQUENCE [LARGE SCALE GENOMIC DNA]</scope>
</reference>
<dbReference type="GO" id="GO:0004521">
    <property type="term" value="F:RNA endonuclease activity"/>
    <property type="evidence" value="ECO:0007669"/>
    <property type="project" value="TreeGrafter"/>
</dbReference>
<dbReference type="Pfam" id="PF15738">
    <property type="entry name" value="YafQ_toxin"/>
    <property type="match status" value="1"/>
</dbReference>
<dbReference type="EMBL" id="MFWE01000023">
    <property type="protein sequence ID" value="OGJ09555.1"/>
    <property type="molecule type" value="Genomic_DNA"/>
</dbReference>
<dbReference type="NCBIfam" id="TIGR02385">
    <property type="entry name" value="RelE_StbE"/>
    <property type="match status" value="1"/>
</dbReference>
<dbReference type="InterPro" id="IPR035093">
    <property type="entry name" value="RelE/ParE_toxin_dom_sf"/>
</dbReference>
<dbReference type="PANTHER" id="PTHR40588:SF1">
    <property type="entry name" value="MRNA INTERFERASE TOXIN YAFQ"/>
    <property type="match status" value="1"/>
</dbReference>
<sequence>MLRLFSTKQYKKSFKKLKHSGKFDETELNKIIDILCRGEKLHPIFKDHDLHGEYVGCRECHIRGDILLIYEINNLEIVLVLIDIGNHSELF</sequence>
<dbReference type="GO" id="GO:0006415">
    <property type="term" value="P:translational termination"/>
    <property type="evidence" value="ECO:0007669"/>
    <property type="project" value="TreeGrafter"/>
</dbReference>
<comment type="caution">
    <text evidence="3">The sequence shown here is derived from an EMBL/GenBank/DDBJ whole genome shotgun (WGS) entry which is preliminary data.</text>
</comment>
<proteinExistence type="predicted"/>
<gene>
    <name evidence="3" type="ORF">A2456_03520</name>
</gene>
<dbReference type="PIRSF" id="PIRSF006156">
    <property type="entry name" value="YafQ"/>
    <property type="match status" value="1"/>
</dbReference>
<protein>
    <recommendedName>
        <fullName evidence="5">Addiction module toxin RelE</fullName>
    </recommendedName>
</protein>
<dbReference type="Gene3D" id="3.30.2310.20">
    <property type="entry name" value="RelE-like"/>
    <property type="match status" value="1"/>
</dbReference>
<keyword evidence="1" id="KW-1277">Toxin-antitoxin system</keyword>
<dbReference type="SUPFAM" id="SSF143011">
    <property type="entry name" value="RelE-like"/>
    <property type="match status" value="1"/>
</dbReference>
<evidence type="ECO:0008006" key="5">
    <source>
        <dbReference type="Google" id="ProtNLM"/>
    </source>
</evidence>
<evidence type="ECO:0000256" key="2">
    <source>
        <dbReference type="PIRSR" id="PIRSR006156-1"/>
    </source>
</evidence>
<dbReference type="InterPro" id="IPR004386">
    <property type="entry name" value="Toxin_YafQ-like"/>
</dbReference>
<dbReference type="InterPro" id="IPR007712">
    <property type="entry name" value="RelE/ParE_toxin"/>
</dbReference>
<dbReference type="PANTHER" id="PTHR40588">
    <property type="entry name" value="MRNA INTERFERASE TOXIN YAFQ"/>
    <property type="match status" value="1"/>
</dbReference>
<evidence type="ECO:0000313" key="4">
    <source>
        <dbReference type="Proteomes" id="UP000178975"/>
    </source>
</evidence>
<accession>A0A1F6YT71</accession>
<evidence type="ECO:0000313" key="3">
    <source>
        <dbReference type="EMBL" id="OGJ09555.1"/>
    </source>
</evidence>
<organism evidence="3 4">
    <name type="scientific">Candidatus Nomurabacteria bacterium RIFOXYC2_FULL_36_19</name>
    <dbReference type="NCBI Taxonomy" id="1801806"/>
    <lineage>
        <taxon>Bacteria</taxon>
        <taxon>Candidatus Nomuraibacteriota</taxon>
    </lineage>
</organism>
<dbReference type="GO" id="GO:0006402">
    <property type="term" value="P:mRNA catabolic process"/>
    <property type="evidence" value="ECO:0007669"/>
    <property type="project" value="TreeGrafter"/>
</dbReference>
<dbReference type="Proteomes" id="UP000178975">
    <property type="component" value="Unassembled WGS sequence"/>
</dbReference>
<name>A0A1F6YT71_9BACT</name>